<keyword evidence="9" id="KW-1133">Transmembrane helix</keyword>
<dbReference type="PROSITE" id="PS50969">
    <property type="entry name" value="FCP1"/>
    <property type="match status" value="1"/>
</dbReference>
<dbReference type="GO" id="GO:0005744">
    <property type="term" value="C:TIM23 mitochondrial import inner membrane translocase complex"/>
    <property type="evidence" value="ECO:0007669"/>
    <property type="project" value="UniProtKB-UniRule"/>
</dbReference>
<evidence type="ECO:0000256" key="4">
    <source>
        <dbReference type="ARBA" id="ARBA00022448"/>
    </source>
</evidence>
<comment type="function">
    <text evidence="14">Essential component of the TIM23 complex, a complex that mediates the translocation of transit peptide-containing proteins across the mitochondrial inner membrane.</text>
</comment>
<evidence type="ECO:0000256" key="2">
    <source>
        <dbReference type="ARBA" id="ARBA00006344"/>
    </source>
</evidence>
<comment type="similarity">
    <text evidence="2 14">Belongs to the TIM50 family.</text>
</comment>
<comment type="subunit">
    <text evidence="13">Component of the TIM23 complex, at least composed of TIM23, TIM17 and TIM50. Interacts with preproteins in transit.</text>
</comment>
<dbReference type="HOGENOM" id="CLU_023309_1_0_1"/>
<dbReference type="FunFam" id="3.40.50.1000:FF:000019">
    <property type="entry name" value="Mitochondrial import inner membrane translocase subunit TIM50"/>
    <property type="match status" value="1"/>
</dbReference>
<evidence type="ECO:0000259" key="16">
    <source>
        <dbReference type="PROSITE" id="PS50969"/>
    </source>
</evidence>
<feature type="region of interest" description="Disordered" evidence="15">
    <location>
        <begin position="30"/>
        <end position="136"/>
    </location>
</feature>
<feature type="compositionally biased region" description="Polar residues" evidence="15">
    <location>
        <begin position="45"/>
        <end position="55"/>
    </location>
</feature>
<evidence type="ECO:0000256" key="3">
    <source>
        <dbReference type="ARBA" id="ARBA00020799"/>
    </source>
</evidence>
<dbReference type="InterPro" id="IPR004274">
    <property type="entry name" value="FCP1_dom"/>
</dbReference>
<organism evidence="17 18">
    <name type="scientific">Serendipita indica (strain DSM 11827)</name>
    <name type="common">Root endophyte fungus</name>
    <name type="synonym">Piriformospora indica</name>
    <dbReference type="NCBI Taxonomy" id="1109443"/>
    <lineage>
        <taxon>Eukaryota</taxon>
        <taxon>Fungi</taxon>
        <taxon>Dikarya</taxon>
        <taxon>Basidiomycota</taxon>
        <taxon>Agaricomycotina</taxon>
        <taxon>Agaricomycetes</taxon>
        <taxon>Sebacinales</taxon>
        <taxon>Serendipitaceae</taxon>
        <taxon>Serendipita</taxon>
    </lineage>
</organism>
<dbReference type="InterPro" id="IPR050365">
    <property type="entry name" value="TIM50"/>
</dbReference>
<evidence type="ECO:0000256" key="7">
    <source>
        <dbReference type="ARBA" id="ARBA00022927"/>
    </source>
</evidence>
<dbReference type="Gene3D" id="3.40.50.1000">
    <property type="entry name" value="HAD superfamily/HAD-like"/>
    <property type="match status" value="1"/>
</dbReference>
<keyword evidence="12" id="KW-0472">Membrane</keyword>
<dbReference type="Proteomes" id="UP000007148">
    <property type="component" value="Unassembled WGS sequence"/>
</dbReference>
<evidence type="ECO:0000256" key="1">
    <source>
        <dbReference type="ARBA" id="ARBA00004434"/>
    </source>
</evidence>
<dbReference type="OrthoDB" id="287041at2759"/>
<keyword evidence="4 14" id="KW-0813">Transport</keyword>
<evidence type="ECO:0000256" key="13">
    <source>
        <dbReference type="ARBA" id="ARBA00065975"/>
    </source>
</evidence>
<dbReference type="STRING" id="1109443.G4TPG5"/>
<evidence type="ECO:0000256" key="12">
    <source>
        <dbReference type="ARBA" id="ARBA00023136"/>
    </source>
</evidence>
<dbReference type="SMART" id="SM00577">
    <property type="entry name" value="CPDc"/>
    <property type="match status" value="1"/>
</dbReference>
<dbReference type="InParanoid" id="G4TPG5"/>
<dbReference type="InterPro" id="IPR036412">
    <property type="entry name" value="HAD-like_sf"/>
</dbReference>
<evidence type="ECO:0000313" key="17">
    <source>
        <dbReference type="EMBL" id="CCA73208.1"/>
    </source>
</evidence>
<dbReference type="OMA" id="NADEYSQ"/>
<reference evidence="17 18" key="1">
    <citation type="journal article" date="2011" name="PLoS Pathog.">
        <title>Endophytic Life Strategies Decoded by Genome and Transcriptome Analyses of the Mutualistic Root Symbiont Piriformospora indica.</title>
        <authorList>
            <person name="Zuccaro A."/>
            <person name="Lahrmann U."/>
            <person name="Guldener U."/>
            <person name="Langen G."/>
            <person name="Pfiffi S."/>
            <person name="Biedenkopf D."/>
            <person name="Wong P."/>
            <person name="Samans B."/>
            <person name="Grimm C."/>
            <person name="Basiewicz M."/>
            <person name="Murat C."/>
            <person name="Martin F."/>
            <person name="Kogel K.H."/>
        </authorList>
    </citation>
    <scope>NUCLEOTIDE SEQUENCE [LARGE SCALE GENOMIC DNA]</scope>
    <source>
        <strain evidence="17 18">DSM 11827</strain>
    </source>
</reference>
<evidence type="ECO:0000256" key="8">
    <source>
        <dbReference type="ARBA" id="ARBA00022946"/>
    </source>
</evidence>
<evidence type="ECO:0000256" key="11">
    <source>
        <dbReference type="ARBA" id="ARBA00023128"/>
    </source>
</evidence>
<gene>
    <name evidence="17" type="ORF">PIIN_07162</name>
</gene>
<evidence type="ECO:0000256" key="5">
    <source>
        <dbReference type="ARBA" id="ARBA00022692"/>
    </source>
</evidence>
<feature type="compositionally biased region" description="Basic and acidic residues" evidence="15">
    <location>
        <begin position="446"/>
        <end position="461"/>
    </location>
</feature>
<dbReference type="GO" id="GO:0015031">
    <property type="term" value="P:protein transport"/>
    <property type="evidence" value="ECO:0007669"/>
    <property type="project" value="UniProtKB-KW"/>
</dbReference>
<dbReference type="eggNOG" id="KOG2832">
    <property type="taxonomic scope" value="Eukaryota"/>
</dbReference>
<sequence length="472" mass="53295">MASLALFTLRSSSSSLRSFPRRAHVLANTTSSHIFHQRRRGFAVKNSQENPDGKNTPSTDTSSQPSNSSPSSDATDAPLPSTPRVRQAFASLDFEPQEKLDGTSDSPSLITDGSTPSTGDARRMRTGAKSAKNSMSSIERRKRRLAWAGTIGFVGFLVGSWVYNGWDDDPKAEPGIRAWIVRSNKNTLKMLDLFEKPISEKLLPDHTPEQSPYTLVISIDDLLISSVWDRQNGWRTAKRPGAEYFLGYLSQFYEIVIFTTQNWYTALPIMEQVDPFSYYATYQLYREATRTYKTHIVKDLSYLNRDLSKVVAIDTVADRYELQPDNAIIVPKWKPGKPGTGDNADGDAGLIGLIPFLESLVIYQVPDVRNVVKEYHNKDIPKEYAKIEALNKERSIKNWQERQKMGWSLGRVTGTANQPPRTLLEEQRAAAQRGYKLMQAELARQKPELDRLRKAEQEAQMKARSPLLARHP</sequence>
<keyword evidence="11 14" id="KW-0496">Mitochondrion</keyword>
<evidence type="ECO:0000256" key="6">
    <source>
        <dbReference type="ARBA" id="ARBA00022792"/>
    </source>
</evidence>
<evidence type="ECO:0000256" key="10">
    <source>
        <dbReference type="ARBA" id="ARBA00023010"/>
    </source>
</evidence>
<dbReference type="AlphaFoldDB" id="G4TPG5"/>
<feature type="domain" description="FCP1 homology" evidence="16">
    <location>
        <begin position="208"/>
        <end position="360"/>
    </location>
</feature>
<proteinExistence type="inferred from homology"/>
<dbReference type="PANTHER" id="PTHR12210">
    <property type="entry name" value="DULLARD PROTEIN PHOSPHATASE"/>
    <property type="match status" value="1"/>
</dbReference>
<dbReference type="Pfam" id="PF03031">
    <property type="entry name" value="NIF"/>
    <property type="match status" value="1"/>
</dbReference>
<keyword evidence="6" id="KW-0999">Mitochondrion inner membrane</keyword>
<name>G4TPG5_SERID</name>
<dbReference type="FunCoup" id="G4TPG5">
    <property type="interactions" value="78"/>
</dbReference>
<dbReference type="SUPFAM" id="SSF56784">
    <property type="entry name" value="HAD-like"/>
    <property type="match status" value="1"/>
</dbReference>
<keyword evidence="5" id="KW-0812">Transmembrane</keyword>
<comment type="subcellular location">
    <subcellularLocation>
        <location evidence="1 14">Mitochondrion inner membrane</location>
        <topology evidence="1 14">Single-pass membrane protein</topology>
    </subcellularLocation>
</comment>
<evidence type="ECO:0000256" key="9">
    <source>
        <dbReference type="ARBA" id="ARBA00022989"/>
    </source>
</evidence>
<dbReference type="CDD" id="cd07521">
    <property type="entry name" value="HAD_FCP1-like"/>
    <property type="match status" value="1"/>
</dbReference>
<feature type="compositionally biased region" description="Low complexity" evidence="15">
    <location>
        <begin position="56"/>
        <end position="79"/>
    </location>
</feature>
<dbReference type="InterPro" id="IPR023214">
    <property type="entry name" value="HAD_sf"/>
</dbReference>
<protein>
    <recommendedName>
        <fullName evidence="3 14">Mitochondrial import inner membrane translocase subunit TIM50</fullName>
    </recommendedName>
</protein>
<keyword evidence="8 14" id="KW-0809">Transit peptide</keyword>
<evidence type="ECO:0000256" key="15">
    <source>
        <dbReference type="SAM" id="MobiDB-lite"/>
    </source>
</evidence>
<keyword evidence="7 14" id="KW-0653">Protein transport</keyword>
<keyword evidence="18" id="KW-1185">Reference proteome</keyword>
<evidence type="ECO:0000256" key="14">
    <source>
        <dbReference type="RuleBase" id="RU365079"/>
    </source>
</evidence>
<accession>G4TPG5</accession>
<evidence type="ECO:0000313" key="18">
    <source>
        <dbReference type="Proteomes" id="UP000007148"/>
    </source>
</evidence>
<dbReference type="EMBL" id="CAFZ01000209">
    <property type="protein sequence ID" value="CCA73208.1"/>
    <property type="molecule type" value="Genomic_DNA"/>
</dbReference>
<comment type="caution">
    <text evidence="17">The sequence shown here is derived from an EMBL/GenBank/DDBJ whole genome shotgun (WGS) entry which is preliminary data.</text>
</comment>
<feature type="region of interest" description="Disordered" evidence="15">
    <location>
        <begin position="446"/>
        <end position="472"/>
    </location>
</feature>
<feature type="compositionally biased region" description="Polar residues" evidence="15">
    <location>
        <begin position="103"/>
        <end position="118"/>
    </location>
</feature>
<keyword evidence="10 14" id="KW-0811">Translocation</keyword>